<reference evidence="2 3" key="1">
    <citation type="journal article" date="2014" name="Nat. Commun.">
        <title>Klebsormidium flaccidum genome reveals primary factors for plant terrestrial adaptation.</title>
        <authorList>
            <person name="Hori K."/>
            <person name="Maruyama F."/>
            <person name="Fujisawa T."/>
            <person name="Togashi T."/>
            <person name="Yamamoto N."/>
            <person name="Seo M."/>
            <person name="Sato S."/>
            <person name="Yamada T."/>
            <person name="Mori H."/>
            <person name="Tajima N."/>
            <person name="Moriyama T."/>
            <person name="Ikeuchi M."/>
            <person name="Watanabe M."/>
            <person name="Wada H."/>
            <person name="Kobayashi K."/>
            <person name="Saito M."/>
            <person name="Masuda T."/>
            <person name="Sasaki-Sekimoto Y."/>
            <person name="Mashiguchi K."/>
            <person name="Awai K."/>
            <person name="Shimojima M."/>
            <person name="Masuda S."/>
            <person name="Iwai M."/>
            <person name="Nobusawa T."/>
            <person name="Narise T."/>
            <person name="Kondo S."/>
            <person name="Saito H."/>
            <person name="Sato R."/>
            <person name="Murakawa M."/>
            <person name="Ihara Y."/>
            <person name="Oshima-Yamada Y."/>
            <person name="Ohtaka K."/>
            <person name="Satoh M."/>
            <person name="Sonobe K."/>
            <person name="Ishii M."/>
            <person name="Ohtani R."/>
            <person name="Kanamori-Sato M."/>
            <person name="Honoki R."/>
            <person name="Miyazaki D."/>
            <person name="Mochizuki H."/>
            <person name="Umetsu J."/>
            <person name="Higashi K."/>
            <person name="Shibata D."/>
            <person name="Kamiya Y."/>
            <person name="Sato N."/>
            <person name="Nakamura Y."/>
            <person name="Tabata S."/>
            <person name="Ida S."/>
            <person name="Kurokawa K."/>
            <person name="Ohta H."/>
        </authorList>
    </citation>
    <scope>NUCLEOTIDE SEQUENCE [LARGE SCALE GENOMIC DNA]</scope>
    <source>
        <strain evidence="2 3">NIES-2285</strain>
    </source>
</reference>
<proteinExistence type="predicted"/>
<dbReference type="EMBL" id="DF237121">
    <property type="protein sequence ID" value="GAQ83999.1"/>
    <property type="molecule type" value="Genomic_DNA"/>
</dbReference>
<accession>A0A0U9HK25</accession>
<evidence type="ECO:0000256" key="1">
    <source>
        <dbReference type="SAM" id="MobiDB-lite"/>
    </source>
</evidence>
<gene>
    <name evidence="2" type="ORF">KFL_001720110</name>
</gene>
<sequence length="320" mass="34900">MLSHVAAPASPKPLPCRRRFLPTHVPRSERLLESAWGDPPGHHSSSDESSAGSGASWSIEGADFQQPESPPSATLSVPGKSHGLSDSNRPIFVNHYHYHVPPPFDFGRTLAQTPVDAHPIEDLPPTTLHTLLPMLTSLQESGGVSNPVLTPSLPLDHPIMSHFPPQPVSLPTPLNPTHNPINGGRTNDERRVSVNGSLSTEYTYRQDAWVASQGIPVKSSACPVTNPDRPPKYPPIFSRPHPPRPQKRPGSTRAEPRKKRAKSGSAPRFKLPGSTIHSEGKRFPNGLPNNGWLGPFCSPVDEVSGWEQAWDRHSEKCYGD</sequence>
<organism evidence="2 3">
    <name type="scientific">Klebsormidium nitens</name>
    <name type="common">Green alga</name>
    <name type="synonym">Ulothrix nitens</name>
    <dbReference type="NCBI Taxonomy" id="105231"/>
    <lineage>
        <taxon>Eukaryota</taxon>
        <taxon>Viridiplantae</taxon>
        <taxon>Streptophyta</taxon>
        <taxon>Klebsormidiophyceae</taxon>
        <taxon>Klebsormidiales</taxon>
        <taxon>Klebsormidiaceae</taxon>
        <taxon>Klebsormidium</taxon>
    </lineage>
</organism>
<feature type="region of interest" description="Disordered" evidence="1">
    <location>
        <begin position="1"/>
        <end position="88"/>
    </location>
</feature>
<protein>
    <submittedName>
        <fullName evidence="2">Uncharacterized protein</fullName>
    </submittedName>
</protein>
<feature type="region of interest" description="Disordered" evidence="1">
    <location>
        <begin position="218"/>
        <end position="291"/>
    </location>
</feature>
<evidence type="ECO:0000313" key="3">
    <source>
        <dbReference type="Proteomes" id="UP000054558"/>
    </source>
</evidence>
<dbReference type="AlphaFoldDB" id="A0A0U9HK25"/>
<feature type="region of interest" description="Disordered" evidence="1">
    <location>
        <begin position="167"/>
        <end position="191"/>
    </location>
</feature>
<keyword evidence="3" id="KW-1185">Reference proteome</keyword>
<evidence type="ECO:0000313" key="2">
    <source>
        <dbReference type="EMBL" id="GAQ83999.1"/>
    </source>
</evidence>
<name>A0A0U9HK25_KLENI</name>
<feature type="compositionally biased region" description="Low complexity" evidence="1">
    <location>
        <begin position="47"/>
        <end position="62"/>
    </location>
</feature>
<dbReference type="Proteomes" id="UP000054558">
    <property type="component" value="Unassembled WGS sequence"/>
</dbReference>